<dbReference type="Pfam" id="PF00534">
    <property type="entry name" value="Glycos_transf_1"/>
    <property type="match status" value="1"/>
</dbReference>
<keyword evidence="2" id="KW-0328">Glycosyltransferase</keyword>
<dbReference type="InterPro" id="IPR001296">
    <property type="entry name" value="Glyco_trans_1"/>
</dbReference>
<organism evidence="6 7">
    <name type="scientific">Caulobacter ginsengisoli</name>
    <dbReference type="NCBI Taxonomy" id="400775"/>
    <lineage>
        <taxon>Bacteria</taxon>
        <taxon>Pseudomonadati</taxon>
        <taxon>Pseudomonadota</taxon>
        <taxon>Alphaproteobacteria</taxon>
        <taxon>Caulobacterales</taxon>
        <taxon>Caulobacteraceae</taxon>
        <taxon>Caulobacter</taxon>
    </lineage>
</organism>
<comment type="caution">
    <text evidence="6">The sequence shown here is derived from an EMBL/GenBank/DDBJ whole genome shotgun (WGS) entry which is preliminary data.</text>
</comment>
<dbReference type="PANTHER" id="PTHR12526:SF640">
    <property type="entry name" value="COLANIC ACID BIOSYNTHESIS GLYCOSYLTRANSFERASE WCAL-RELATED"/>
    <property type="match status" value="1"/>
</dbReference>
<evidence type="ECO:0000259" key="4">
    <source>
        <dbReference type="Pfam" id="PF00534"/>
    </source>
</evidence>
<evidence type="ECO:0000259" key="5">
    <source>
        <dbReference type="Pfam" id="PF13579"/>
    </source>
</evidence>
<keyword evidence="3" id="KW-0808">Transferase</keyword>
<keyword evidence="7" id="KW-1185">Reference proteome</keyword>
<evidence type="ECO:0000313" key="7">
    <source>
        <dbReference type="Proteomes" id="UP001228905"/>
    </source>
</evidence>
<dbReference type="InterPro" id="IPR028098">
    <property type="entry name" value="Glyco_trans_4-like_N"/>
</dbReference>
<evidence type="ECO:0000256" key="1">
    <source>
        <dbReference type="ARBA" id="ARBA00009481"/>
    </source>
</evidence>
<accession>A0ABU0IM85</accession>
<gene>
    <name evidence="6" type="ORF">QO010_000865</name>
</gene>
<evidence type="ECO:0000256" key="2">
    <source>
        <dbReference type="ARBA" id="ARBA00022676"/>
    </source>
</evidence>
<protein>
    <submittedName>
        <fullName evidence="6">Glycosyltransferase involved in cell wall biosynthesis</fullName>
    </submittedName>
</protein>
<dbReference type="SUPFAM" id="SSF53756">
    <property type="entry name" value="UDP-Glycosyltransferase/glycogen phosphorylase"/>
    <property type="match status" value="1"/>
</dbReference>
<dbReference type="EMBL" id="JAUSVS010000001">
    <property type="protein sequence ID" value="MDQ0463117.1"/>
    <property type="molecule type" value="Genomic_DNA"/>
</dbReference>
<proteinExistence type="inferred from homology"/>
<dbReference type="CDD" id="cd03801">
    <property type="entry name" value="GT4_PimA-like"/>
    <property type="match status" value="1"/>
</dbReference>
<name>A0ABU0IM85_9CAUL</name>
<comment type="similarity">
    <text evidence="1">Belongs to the glycosyltransferase group 1 family. Glycosyltransferase 4 subfamily.</text>
</comment>
<dbReference type="Proteomes" id="UP001228905">
    <property type="component" value="Unassembled WGS sequence"/>
</dbReference>
<dbReference type="RefSeq" id="WP_307346457.1">
    <property type="nucleotide sequence ID" value="NZ_JAUSVS010000001.1"/>
</dbReference>
<reference evidence="6 7" key="1">
    <citation type="submission" date="2023-07" db="EMBL/GenBank/DDBJ databases">
        <title>Genomic Encyclopedia of Type Strains, Phase IV (KMG-IV): sequencing the most valuable type-strain genomes for metagenomic binning, comparative biology and taxonomic classification.</title>
        <authorList>
            <person name="Goeker M."/>
        </authorList>
    </citation>
    <scope>NUCLEOTIDE SEQUENCE [LARGE SCALE GENOMIC DNA]</scope>
    <source>
        <strain evidence="6 7">DSM 18695</strain>
    </source>
</reference>
<feature type="domain" description="Glycosyl transferase family 1" evidence="4">
    <location>
        <begin position="211"/>
        <end position="368"/>
    </location>
</feature>
<feature type="domain" description="Glycosyltransferase subfamily 4-like N-terminal" evidence="5">
    <location>
        <begin position="24"/>
        <end position="186"/>
    </location>
</feature>
<evidence type="ECO:0000313" key="6">
    <source>
        <dbReference type="EMBL" id="MDQ0463117.1"/>
    </source>
</evidence>
<sequence>MTSTAVPENGIRVLALLSGVVMYGAERANLEALNALMEKGARVQLLVSSDPWAEPMRKELAALGYDLAFAPYITPPRPDYPINPLINFPWVIARASLAFLNARRRFRPTHILANTQLNVLSVLPALAVTRTPLVYRCGDKPVTHNRLYSLVWRFIVRRASAFVAVSRFIADKMREHGAPEEALHVVYSRPPARVVTEPFDTALVEPGCFNIMFVGQVNATKGADCLVEAFETVATRHPNARLFIAGRVSDWVGDAWARELRDATLAKPDLAGRVHFLGYLEDVPGLLAHADVVAAPTVTDEPLANVVMEAKKAGAPTVVFRSGGLPEVIEHGVDGFICETRTAQALADALDAYVADPAMAKRQGEAARASLARFGVNEFAERWTAIYRAIQRPGR</sequence>
<dbReference type="Gene3D" id="3.40.50.2000">
    <property type="entry name" value="Glycogen Phosphorylase B"/>
    <property type="match status" value="2"/>
</dbReference>
<dbReference type="PANTHER" id="PTHR12526">
    <property type="entry name" value="GLYCOSYLTRANSFERASE"/>
    <property type="match status" value="1"/>
</dbReference>
<evidence type="ECO:0000256" key="3">
    <source>
        <dbReference type="ARBA" id="ARBA00022679"/>
    </source>
</evidence>
<dbReference type="Pfam" id="PF13579">
    <property type="entry name" value="Glyco_trans_4_4"/>
    <property type="match status" value="1"/>
</dbReference>